<dbReference type="InterPro" id="IPR029787">
    <property type="entry name" value="Nucleotide_cyclase"/>
</dbReference>
<reference evidence="4 5" key="1">
    <citation type="submission" date="2020-05" db="EMBL/GenBank/DDBJ databases">
        <title>MicrobeNet Type strains.</title>
        <authorList>
            <person name="Nicholson A.C."/>
        </authorList>
    </citation>
    <scope>NUCLEOTIDE SEQUENCE [LARGE SCALE GENOMIC DNA]</scope>
    <source>
        <strain evidence="4 5">JCM 14547</strain>
    </source>
</reference>
<dbReference type="NCBIfam" id="TIGR00254">
    <property type="entry name" value="GGDEF"/>
    <property type="match status" value="1"/>
</dbReference>
<feature type="domain" description="PAC" evidence="2">
    <location>
        <begin position="214"/>
        <end position="265"/>
    </location>
</feature>
<organism evidence="4 5">
    <name type="scientific">Pseudokineococcus marinus</name>
    <dbReference type="NCBI Taxonomy" id="351215"/>
    <lineage>
        <taxon>Bacteria</taxon>
        <taxon>Bacillati</taxon>
        <taxon>Actinomycetota</taxon>
        <taxon>Actinomycetes</taxon>
        <taxon>Kineosporiales</taxon>
        <taxon>Kineosporiaceae</taxon>
        <taxon>Pseudokineococcus</taxon>
    </lineage>
</organism>
<gene>
    <name evidence="4" type="ORF">HLB09_16965</name>
</gene>
<keyword evidence="5" id="KW-1185">Reference proteome</keyword>
<dbReference type="SMART" id="SM00267">
    <property type="entry name" value="GGDEF"/>
    <property type="match status" value="1"/>
</dbReference>
<dbReference type="InterPro" id="IPR000014">
    <property type="entry name" value="PAS"/>
</dbReference>
<evidence type="ECO:0000259" key="1">
    <source>
        <dbReference type="PROSITE" id="PS50112"/>
    </source>
</evidence>
<dbReference type="SUPFAM" id="SSF55073">
    <property type="entry name" value="Nucleotide cyclase"/>
    <property type="match status" value="1"/>
</dbReference>
<feature type="domain" description="GGDEF" evidence="3">
    <location>
        <begin position="423"/>
        <end position="513"/>
    </location>
</feature>
<proteinExistence type="predicted"/>
<dbReference type="AlphaFoldDB" id="A0A849C575"/>
<dbReference type="SMART" id="SM00091">
    <property type="entry name" value="PAS"/>
    <property type="match status" value="2"/>
</dbReference>
<dbReference type="NCBIfam" id="TIGR00229">
    <property type="entry name" value="sensory_box"/>
    <property type="match status" value="1"/>
</dbReference>
<evidence type="ECO:0000259" key="2">
    <source>
        <dbReference type="PROSITE" id="PS50113"/>
    </source>
</evidence>
<dbReference type="InterPro" id="IPR052155">
    <property type="entry name" value="Biofilm_reg_signaling"/>
</dbReference>
<dbReference type="InterPro" id="IPR043128">
    <property type="entry name" value="Rev_trsase/Diguanyl_cyclase"/>
</dbReference>
<dbReference type="InterPro" id="IPR000160">
    <property type="entry name" value="GGDEF_dom"/>
</dbReference>
<dbReference type="Proteomes" id="UP000555552">
    <property type="component" value="Unassembled WGS sequence"/>
</dbReference>
<dbReference type="PROSITE" id="PS50113">
    <property type="entry name" value="PAC"/>
    <property type="match status" value="2"/>
</dbReference>
<evidence type="ECO:0000313" key="5">
    <source>
        <dbReference type="Proteomes" id="UP000555552"/>
    </source>
</evidence>
<feature type="non-terminal residue" evidence="4">
    <location>
        <position position="513"/>
    </location>
</feature>
<accession>A0A849C575</accession>
<dbReference type="Gene3D" id="3.30.450.20">
    <property type="entry name" value="PAS domain"/>
    <property type="match status" value="2"/>
</dbReference>
<feature type="non-terminal residue" evidence="4">
    <location>
        <position position="1"/>
    </location>
</feature>
<protein>
    <submittedName>
        <fullName evidence="4">Sensor domain-containing diguanylate cyclase</fullName>
    </submittedName>
</protein>
<dbReference type="CDD" id="cd00130">
    <property type="entry name" value="PAS"/>
    <property type="match status" value="2"/>
</dbReference>
<evidence type="ECO:0000259" key="3">
    <source>
        <dbReference type="PROSITE" id="PS50887"/>
    </source>
</evidence>
<dbReference type="RefSeq" id="WP_171204456.1">
    <property type="nucleotide sequence ID" value="NZ_JABEMA010000490.1"/>
</dbReference>
<dbReference type="Pfam" id="PF13426">
    <property type="entry name" value="PAS_9"/>
    <property type="match status" value="1"/>
</dbReference>
<dbReference type="InterPro" id="IPR035965">
    <property type="entry name" value="PAS-like_dom_sf"/>
</dbReference>
<dbReference type="PANTHER" id="PTHR44757">
    <property type="entry name" value="DIGUANYLATE CYCLASE DGCP"/>
    <property type="match status" value="1"/>
</dbReference>
<feature type="domain" description="PAS" evidence="1">
    <location>
        <begin position="137"/>
        <end position="173"/>
    </location>
</feature>
<dbReference type="Pfam" id="PF00990">
    <property type="entry name" value="GGDEF"/>
    <property type="match status" value="1"/>
</dbReference>
<dbReference type="InterPro" id="IPR000700">
    <property type="entry name" value="PAS-assoc_C"/>
</dbReference>
<dbReference type="Gene3D" id="3.30.70.270">
    <property type="match status" value="1"/>
</dbReference>
<dbReference type="CDD" id="cd01949">
    <property type="entry name" value="GGDEF"/>
    <property type="match status" value="1"/>
</dbReference>
<dbReference type="PROSITE" id="PS50887">
    <property type="entry name" value="GGDEF"/>
    <property type="match status" value="1"/>
</dbReference>
<feature type="domain" description="PAC" evidence="2">
    <location>
        <begin position="340"/>
        <end position="391"/>
    </location>
</feature>
<sequence length="513" mass="53694">GPRRAAAARPAPRARTGDVLEAAAVVTVLAAVHVASAATEDVVLLGLTVLPLAVWAGLRLPTTWTAAIVLADATAVVLLTAHGLGPTQPLPPGLRTTTAQVLVGVVTFVTLVLALHRDDLVRAGARERRARERAQEQADLLGGVLASAQEGVVVVDAAGRVLLDNDAARDLLGVPADASRRAQDDAFALLHVDGTPVPEDEMPLVRALRGARTAGAELLLRRSDGTARRVVVTAHPLPGPAGAHGAVATLHDVTREREAAQALAESERLCRRALDASPLGMLVLPLDERPRRVLRTNPALERLLARTDLPGEDVAEVVDPTDLPLLAAALDALADGAPPRRVEVRLLGPGGRRLRASCTASVVRQGDGRREAVLLLEDLTARHEAERALAHAARHDPLTGAPNRRVLTERLAALVGGGARDGARVGVVYLDLDGFKDVNDAEGHAVGDAVLREAARRLDAAVRPGDTVARLGGDEFVVVCPDLSAEADLAAVAQRVVDALGAPYAPPARRHRV</sequence>
<dbReference type="EMBL" id="JABEMA010000490">
    <property type="protein sequence ID" value="NNH24748.1"/>
    <property type="molecule type" value="Genomic_DNA"/>
</dbReference>
<name>A0A849C575_9ACTN</name>
<comment type="caution">
    <text evidence="4">The sequence shown here is derived from an EMBL/GenBank/DDBJ whole genome shotgun (WGS) entry which is preliminary data.</text>
</comment>
<dbReference type="PANTHER" id="PTHR44757:SF2">
    <property type="entry name" value="BIOFILM ARCHITECTURE MAINTENANCE PROTEIN MBAA"/>
    <property type="match status" value="1"/>
</dbReference>
<evidence type="ECO:0000313" key="4">
    <source>
        <dbReference type="EMBL" id="NNH24748.1"/>
    </source>
</evidence>
<dbReference type="PROSITE" id="PS50112">
    <property type="entry name" value="PAS"/>
    <property type="match status" value="1"/>
</dbReference>
<dbReference type="SUPFAM" id="SSF55785">
    <property type="entry name" value="PYP-like sensor domain (PAS domain)"/>
    <property type="match status" value="2"/>
</dbReference>
<dbReference type="Pfam" id="PF12860">
    <property type="entry name" value="PAS_7"/>
    <property type="match status" value="1"/>
</dbReference>